<feature type="transmembrane region" description="Helical" evidence="7">
    <location>
        <begin position="195"/>
        <end position="214"/>
    </location>
</feature>
<name>A0ABY6LTT4_9ARAC</name>
<keyword evidence="6 7" id="KW-0472">Membrane</keyword>
<feature type="transmembrane region" description="Helical" evidence="7">
    <location>
        <begin position="286"/>
        <end position="313"/>
    </location>
</feature>
<feature type="transmembrane region" description="Helical" evidence="7">
    <location>
        <begin position="350"/>
        <end position="371"/>
    </location>
</feature>
<dbReference type="PANTHER" id="PTHR14463">
    <property type="entry name" value="LIPASE MATURATION FACTOR"/>
    <property type="match status" value="1"/>
</dbReference>
<keyword evidence="5 7" id="KW-1133">Transmembrane helix</keyword>
<evidence type="ECO:0000313" key="10">
    <source>
        <dbReference type="EMBL" id="UYV83731.1"/>
    </source>
</evidence>
<dbReference type="InterPro" id="IPR057433">
    <property type="entry name" value="LMF1/2_C"/>
</dbReference>
<evidence type="ECO:0000256" key="6">
    <source>
        <dbReference type="ARBA" id="ARBA00023136"/>
    </source>
</evidence>
<dbReference type="Proteomes" id="UP001235939">
    <property type="component" value="Chromosome 23"/>
</dbReference>
<keyword evidence="11" id="KW-1185">Reference proteome</keyword>
<evidence type="ECO:0000259" key="9">
    <source>
        <dbReference type="Pfam" id="PF25179"/>
    </source>
</evidence>
<proteinExistence type="inferred from homology"/>
<dbReference type="Pfam" id="PF25179">
    <property type="entry name" value="LMF1_C"/>
    <property type="match status" value="1"/>
</dbReference>
<comment type="similarity">
    <text evidence="2 7">Belongs to the lipase maturation factor family.</text>
</comment>
<comment type="function">
    <text evidence="7">Involved in the maturation of specific proteins in the endoplasmic reticulum.</text>
</comment>
<organism evidence="10 11">
    <name type="scientific">Cordylochernes scorpioides</name>
    <dbReference type="NCBI Taxonomy" id="51811"/>
    <lineage>
        <taxon>Eukaryota</taxon>
        <taxon>Metazoa</taxon>
        <taxon>Ecdysozoa</taxon>
        <taxon>Arthropoda</taxon>
        <taxon>Chelicerata</taxon>
        <taxon>Arachnida</taxon>
        <taxon>Pseudoscorpiones</taxon>
        <taxon>Cheliferoidea</taxon>
        <taxon>Chernetidae</taxon>
        <taxon>Cordylochernes</taxon>
    </lineage>
</organism>
<gene>
    <name evidence="10" type="ORF">LAZ67_23002354</name>
</gene>
<dbReference type="InterPro" id="IPR057434">
    <property type="entry name" value="LMF1/2_N"/>
</dbReference>
<evidence type="ECO:0000256" key="2">
    <source>
        <dbReference type="ARBA" id="ARBA00005512"/>
    </source>
</evidence>
<dbReference type="InterPro" id="IPR009613">
    <property type="entry name" value="LMF"/>
</dbReference>
<keyword evidence="4 7" id="KW-0256">Endoplasmic reticulum</keyword>
<reference evidence="10 11" key="1">
    <citation type="submission" date="2022-03" db="EMBL/GenBank/DDBJ databases">
        <title>A chromosomal length assembly of Cordylochernes scorpioides.</title>
        <authorList>
            <person name="Zeh D."/>
            <person name="Zeh J."/>
        </authorList>
    </citation>
    <scope>NUCLEOTIDE SEQUENCE [LARGE SCALE GENOMIC DNA]</scope>
    <source>
        <strain evidence="10">IN4F17</strain>
        <tissue evidence="10">Whole Body</tissue>
    </source>
</reference>
<dbReference type="EMBL" id="CP092885">
    <property type="protein sequence ID" value="UYV83731.1"/>
    <property type="molecule type" value="Genomic_DNA"/>
</dbReference>
<sequence length="548" mass="64320">MTETSNKNEKEPLPKRIFKSYLDKLRFFVNLLNTFNNGPYWFTRVVFLRSLAFIYFVAFLVALNQNTGLLGNNGLLPIDVFMKNVENNYGKLSWKTFLQMPTLFWFVDKKDATFYMQAFSTLGLSISLCIILTGAANMIAMFTLWILYHSIINVGQTWYSFGWESQLLETGFLGMFLCPLFTWKKYPENTPPSTIVIWGLRWLLFRIMIGAGMIKIRNDPCWRDLTCMNYHYQTQPVPNPLSYYLHQSPEIIHKMETLGNHVVELILPWFTFLPRPFKLICGISQILFQFILILSGNLSFLNWLTILPAIAYFDDRSLQCLFTKKQQDIQSNLHSKQSKNQLKSSKLRNIANITYGLVLIHLSIPVVINLFSRHQVMNTSYDPLRLVNTYGAFGTITRERTEIILKGTSSSMPDNAIWEEYEFNCKPGNVTRRPCIISPYHYRLDWLMWFAAFQNWQHNPWLVHLMGELMVNSPEATDLIAHNPFRNKDPPKWIKADHYVYTYTKWNSQAAKDGAWWKRKFRQSYFGPVNHGMLKQIYQHFGWKIPKK</sequence>
<dbReference type="PANTHER" id="PTHR14463:SF10">
    <property type="entry name" value="LIPASE MATURATION FACTOR 1"/>
    <property type="match status" value="1"/>
</dbReference>
<evidence type="ECO:0000313" key="11">
    <source>
        <dbReference type="Proteomes" id="UP001235939"/>
    </source>
</evidence>
<evidence type="ECO:0000259" key="8">
    <source>
        <dbReference type="Pfam" id="PF06762"/>
    </source>
</evidence>
<keyword evidence="3 7" id="KW-0812">Transmembrane</keyword>
<protein>
    <recommendedName>
        <fullName evidence="7">Lipase maturation factor</fullName>
    </recommendedName>
</protein>
<evidence type="ECO:0000256" key="1">
    <source>
        <dbReference type="ARBA" id="ARBA00004477"/>
    </source>
</evidence>
<accession>A0ABY6LTT4</accession>
<evidence type="ECO:0000256" key="4">
    <source>
        <dbReference type="ARBA" id="ARBA00022824"/>
    </source>
</evidence>
<evidence type="ECO:0000256" key="5">
    <source>
        <dbReference type="ARBA" id="ARBA00022989"/>
    </source>
</evidence>
<feature type="transmembrane region" description="Helical" evidence="7">
    <location>
        <begin position="41"/>
        <end position="63"/>
    </location>
</feature>
<evidence type="ECO:0000256" key="7">
    <source>
        <dbReference type="RuleBase" id="RU361229"/>
    </source>
</evidence>
<feature type="domain" description="Lipase maturation factor 1/2 C-terminal" evidence="9">
    <location>
        <begin position="386"/>
        <end position="526"/>
    </location>
</feature>
<comment type="subcellular location">
    <subcellularLocation>
        <location evidence="1 7">Endoplasmic reticulum membrane</location>
        <topology evidence="1 7">Multi-pass membrane protein</topology>
    </subcellularLocation>
</comment>
<feature type="transmembrane region" description="Helical" evidence="7">
    <location>
        <begin position="167"/>
        <end position="183"/>
    </location>
</feature>
<evidence type="ECO:0000256" key="3">
    <source>
        <dbReference type="ARBA" id="ARBA00022692"/>
    </source>
</evidence>
<feature type="domain" description="Lipase maturation factor 1/2 N-terminal" evidence="8">
    <location>
        <begin position="159"/>
        <end position="319"/>
    </location>
</feature>
<feature type="transmembrane region" description="Helical" evidence="7">
    <location>
        <begin position="114"/>
        <end position="147"/>
    </location>
</feature>
<dbReference type="Pfam" id="PF06762">
    <property type="entry name" value="LMF1"/>
    <property type="match status" value="1"/>
</dbReference>